<keyword evidence="1 2" id="KW-0443">Lipid metabolism</keyword>
<proteinExistence type="predicted"/>
<dbReference type="InterPro" id="IPR033562">
    <property type="entry name" value="PLPL"/>
</dbReference>
<dbReference type="PANTHER" id="PTHR12406:SF38">
    <property type="entry name" value="PNPLA DOMAIN-CONTAINING PROTEIN"/>
    <property type="match status" value="1"/>
</dbReference>
<dbReference type="AlphaFoldDB" id="A0A914EKY9"/>
<dbReference type="InterPro" id="IPR016035">
    <property type="entry name" value="Acyl_Trfase/lysoPLipase"/>
</dbReference>
<dbReference type="PROSITE" id="PS51635">
    <property type="entry name" value="PNPLA"/>
    <property type="match status" value="1"/>
</dbReference>
<evidence type="ECO:0000256" key="2">
    <source>
        <dbReference type="PROSITE-ProRule" id="PRU01161"/>
    </source>
</evidence>
<evidence type="ECO:0000313" key="6">
    <source>
        <dbReference type="WBParaSite" id="ACRNAN_scaffold8472.g23280.t1"/>
    </source>
</evidence>
<keyword evidence="5" id="KW-1185">Reference proteome</keyword>
<feature type="region of interest" description="Disordered" evidence="3">
    <location>
        <begin position="53"/>
        <end position="83"/>
    </location>
</feature>
<feature type="compositionally biased region" description="Low complexity" evidence="3">
    <location>
        <begin position="53"/>
        <end position="76"/>
    </location>
</feature>
<dbReference type="GO" id="GO:0004806">
    <property type="term" value="F:triacylglycerol lipase activity"/>
    <property type="evidence" value="ECO:0007669"/>
    <property type="project" value="TreeGrafter"/>
</dbReference>
<feature type="active site" description="Nucleophile" evidence="2">
    <location>
        <position position="127"/>
    </location>
</feature>
<dbReference type="Pfam" id="PF01734">
    <property type="entry name" value="Patatin"/>
    <property type="match status" value="1"/>
</dbReference>
<evidence type="ECO:0000256" key="1">
    <source>
        <dbReference type="ARBA" id="ARBA00023098"/>
    </source>
</evidence>
<sequence>MFNYYATRYLRFLIPYLRNSRQQIYSLGSKDNSFSRTKALMESVNQLVQTASTSSISASDSSPRSPPDSSSTSSSDSEPEEKANPEKIGLSFSACGFLGSYHFGVMLSFQKNGKKLLSRVTCCGGASAGSLVAALCVLAPDKLKDGLDLLYKLANELHSMSGGAMAPGFYLAERLTQVVEPFIPEDISPAQNRLFISLTQQQEYYQIIQSRLASTFGYNQRGLLESNRVVSTFPSREYLIKCLMASCYIPIYSGGFDEAHPPPEIDGVRCIDGGFTNNLPAVEGLKMVTVSPFSGSADISPQDYSLHKILEWRITVGNQAMRVNMQNIIRGAQSLFPPSIERLQRYCEMGYRDGMSFLLRNGYLEREMGTEVGRSRDRVGELPLYHKTNEASQSYNTNASSFNNSEVAAVGSWNSWDDRSFGIESKIEEYRTKRLVSNSDHETKEEEEQDYFQEMQPKIKAPSKVELLNAFKQSNNVAASQKNLFEFKEDFVDIRVGI</sequence>
<dbReference type="Proteomes" id="UP000887540">
    <property type="component" value="Unplaced"/>
</dbReference>
<reference evidence="6" key="1">
    <citation type="submission" date="2022-11" db="UniProtKB">
        <authorList>
            <consortium name="WormBaseParasite"/>
        </authorList>
    </citation>
    <scope>IDENTIFICATION</scope>
</reference>
<organism evidence="5 6">
    <name type="scientific">Acrobeloides nanus</name>
    <dbReference type="NCBI Taxonomy" id="290746"/>
    <lineage>
        <taxon>Eukaryota</taxon>
        <taxon>Metazoa</taxon>
        <taxon>Ecdysozoa</taxon>
        <taxon>Nematoda</taxon>
        <taxon>Chromadorea</taxon>
        <taxon>Rhabditida</taxon>
        <taxon>Tylenchina</taxon>
        <taxon>Cephalobomorpha</taxon>
        <taxon>Cephaloboidea</taxon>
        <taxon>Cephalobidae</taxon>
        <taxon>Acrobeloides</taxon>
    </lineage>
</organism>
<feature type="domain" description="PNPLA" evidence="4">
    <location>
        <begin position="90"/>
        <end position="285"/>
    </location>
</feature>
<dbReference type="GO" id="GO:0005737">
    <property type="term" value="C:cytoplasm"/>
    <property type="evidence" value="ECO:0007669"/>
    <property type="project" value="TreeGrafter"/>
</dbReference>
<evidence type="ECO:0000259" key="4">
    <source>
        <dbReference type="PROSITE" id="PS51635"/>
    </source>
</evidence>
<dbReference type="Gene3D" id="3.40.1090.10">
    <property type="entry name" value="Cytosolic phospholipase A2 catalytic domain"/>
    <property type="match status" value="2"/>
</dbReference>
<keyword evidence="2" id="KW-0378">Hydrolase</keyword>
<keyword evidence="2" id="KW-0442">Lipid degradation</keyword>
<feature type="short sequence motif" description="GXSXG" evidence="2">
    <location>
        <begin position="125"/>
        <end position="129"/>
    </location>
</feature>
<dbReference type="InterPro" id="IPR002641">
    <property type="entry name" value="PNPLA_dom"/>
</dbReference>
<comment type="caution">
    <text evidence="2">Lacks conserved residue(s) required for the propagation of feature annotation.</text>
</comment>
<dbReference type="GO" id="GO:0055088">
    <property type="term" value="P:lipid homeostasis"/>
    <property type="evidence" value="ECO:0007669"/>
    <property type="project" value="TreeGrafter"/>
</dbReference>
<feature type="short sequence motif" description="DGA/G" evidence="2">
    <location>
        <begin position="272"/>
        <end position="274"/>
    </location>
</feature>
<feature type="active site" description="Proton acceptor" evidence="2">
    <location>
        <position position="272"/>
    </location>
</feature>
<accession>A0A914EKY9</accession>
<name>A0A914EKY9_9BILA</name>
<dbReference type="PANTHER" id="PTHR12406">
    <property type="entry name" value="CALCIUM-INDEPENDENT PHOSPHOLIPASE A2 IPLA2 -RELATED"/>
    <property type="match status" value="1"/>
</dbReference>
<dbReference type="GO" id="GO:0019433">
    <property type="term" value="P:triglyceride catabolic process"/>
    <property type="evidence" value="ECO:0007669"/>
    <property type="project" value="TreeGrafter"/>
</dbReference>
<protein>
    <submittedName>
        <fullName evidence="6">PNPLA domain-containing protein</fullName>
    </submittedName>
</protein>
<dbReference type="GO" id="GO:0016020">
    <property type="term" value="C:membrane"/>
    <property type="evidence" value="ECO:0007669"/>
    <property type="project" value="TreeGrafter"/>
</dbReference>
<evidence type="ECO:0000256" key="3">
    <source>
        <dbReference type="SAM" id="MobiDB-lite"/>
    </source>
</evidence>
<dbReference type="WBParaSite" id="ACRNAN_scaffold8472.g23280.t1">
    <property type="protein sequence ID" value="ACRNAN_scaffold8472.g23280.t1"/>
    <property type="gene ID" value="ACRNAN_scaffold8472.g23280"/>
</dbReference>
<evidence type="ECO:0000313" key="5">
    <source>
        <dbReference type="Proteomes" id="UP000887540"/>
    </source>
</evidence>
<dbReference type="GO" id="GO:0005811">
    <property type="term" value="C:lipid droplet"/>
    <property type="evidence" value="ECO:0007669"/>
    <property type="project" value="TreeGrafter"/>
</dbReference>
<dbReference type="SUPFAM" id="SSF52151">
    <property type="entry name" value="FabD/lysophospholipase-like"/>
    <property type="match status" value="1"/>
</dbReference>